<sequence length="79" mass="8739">MEIDVAPNVGLARFGVCTDLNSKPAGRKPAAFLREVLGIIHEYNMRSEFAGLERLAEDEWTGRFVTWAFIAAEPTVQAS</sequence>
<keyword evidence="2" id="KW-1185">Reference proteome</keyword>
<dbReference type="EMBL" id="ML992694">
    <property type="protein sequence ID" value="KAF2208426.1"/>
    <property type="molecule type" value="Genomic_DNA"/>
</dbReference>
<protein>
    <submittedName>
        <fullName evidence="1">Uncharacterized protein</fullName>
    </submittedName>
</protein>
<reference evidence="1" key="1">
    <citation type="journal article" date="2020" name="Stud. Mycol.">
        <title>101 Dothideomycetes genomes: a test case for predicting lifestyles and emergence of pathogens.</title>
        <authorList>
            <person name="Haridas S."/>
            <person name="Albert R."/>
            <person name="Binder M."/>
            <person name="Bloem J."/>
            <person name="Labutti K."/>
            <person name="Salamov A."/>
            <person name="Andreopoulos B."/>
            <person name="Baker S."/>
            <person name="Barry K."/>
            <person name="Bills G."/>
            <person name="Bluhm B."/>
            <person name="Cannon C."/>
            <person name="Castanera R."/>
            <person name="Culley D."/>
            <person name="Daum C."/>
            <person name="Ezra D."/>
            <person name="Gonzalez J."/>
            <person name="Henrissat B."/>
            <person name="Kuo A."/>
            <person name="Liang C."/>
            <person name="Lipzen A."/>
            <person name="Lutzoni F."/>
            <person name="Magnuson J."/>
            <person name="Mondo S."/>
            <person name="Nolan M."/>
            <person name="Ohm R."/>
            <person name="Pangilinan J."/>
            <person name="Park H.-J."/>
            <person name="Ramirez L."/>
            <person name="Alfaro M."/>
            <person name="Sun H."/>
            <person name="Tritt A."/>
            <person name="Yoshinaga Y."/>
            <person name="Zwiers L.-H."/>
            <person name="Turgeon B."/>
            <person name="Goodwin S."/>
            <person name="Spatafora J."/>
            <person name="Crous P."/>
            <person name="Grigoriev I."/>
        </authorList>
    </citation>
    <scope>NUCLEOTIDE SEQUENCE</scope>
    <source>
        <strain evidence="1">SCOH1-5</strain>
    </source>
</reference>
<gene>
    <name evidence="1" type="ORF">CERZMDRAFT_101493</name>
</gene>
<evidence type="ECO:0000313" key="1">
    <source>
        <dbReference type="EMBL" id="KAF2208426.1"/>
    </source>
</evidence>
<organism evidence="1 2">
    <name type="scientific">Cercospora zeae-maydis SCOH1-5</name>
    <dbReference type="NCBI Taxonomy" id="717836"/>
    <lineage>
        <taxon>Eukaryota</taxon>
        <taxon>Fungi</taxon>
        <taxon>Dikarya</taxon>
        <taxon>Ascomycota</taxon>
        <taxon>Pezizomycotina</taxon>
        <taxon>Dothideomycetes</taxon>
        <taxon>Dothideomycetidae</taxon>
        <taxon>Mycosphaerellales</taxon>
        <taxon>Mycosphaerellaceae</taxon>
        <taxon>Cercospora</taxon>
    </lineage>
</organism>
<dbReference type="Proteomes" id="UP000799539">
    <property type="component" value="Unassembled WGS sequence"/>
</dbReference>
<name>A0A6A6F3U4_9PEZI</name>
<accession>A0A6A6F3U4</accession>
<evidence type="ECO:0000313" key="2">
    <source>
        <dbReference type="Proteomes" id="UP000799539"/>
    </source>
</evidence>
<dbReference type="AlphaFoldDB" id="A0A6A6F3U4"/>
<proteinExistence type="predicted"/>